<feature type="chain" id="PRO_5043131907" evidence="3">
    <location>
        <begin position="36"/>
        <end position="566"/>
    </location>
</feature>
<evidence type="ECO:0000313" key="5">
    <source>
        <dbReference type="Proteomes" id="UP000278807"/>
    </source>
</evidence>
<keyword evidence="2" id="KW-0812">Transmembrane</keyword>
<evidence type="ECO:0000256" key="3">
    <source>
        <dbReference type="SAM" id="SignalP"/>
    </source>
</evidence>
<feature type="transmembrane region" description="Helical" evidence="2">
    <location>
        <begin position="297"/>
        <end position="322"/>
    </location>
</feature>
<dbReference type="WBParaSite" id="HNAJ_0000802501-mRNA-1">
    <property type="protein sequence ID" value="HNAJ_0000802501-mRNA-1"/>
    <property type="gene ID" value="HNAJ_0000802501"/>
</dbReference>
<keyword evidence="2" id="KW-0472">Membrane</keyword>
<gene>
    <name evidence="4" type="ORF">HNAJ_LOCUS8021</name>
</gene>
<dbReference type="EMBL" id="UZAE01012174">
    <property type="protein sequence ID" value="VDO03881.1"/>
    <property type="molecule type" value="Genomic_DNA"/>
</dbReference>
<reference evidence="4 5" key="2">
    <citation type="submission" date="2018-11" db="EMBL/GenBank/DDBJ databases">
        <authorList>
            <consortium name="Pathogen Informatics"/>
        </authorList>
    </citation>
    <scope>NUCLEOTIDE SEQUENCE [LARGE SCALE GENOMIC DNA]</scope>
</reference>
<name>A0A0R3TLC0_RODNA</name>
<protein>
    <submittedName>
        <fullName evidence="6">Envelope glycoprotein O</fullName>
    </submittedName>
</protein>
<feature type="region of interest" description="Disordered" evidence="1">
    <location>
        <begin position="486"/>
        <end position="513"/>
    </location>
</feature>
<feature type="compositionally biased region" description="Polar residues" evidence="1">
    <location>
        <begin position="504"/>
        <end position="513"/>
    </location>
</feature>
<evidence type="ECO:0000313" key="6">
    <source>
        <dbReference type="WBParaSite" id="HNAJ_0000802501-mRNA-1"/>
    </source>
</evidence>
<accession>A0A0R3TLC0</accession>
<feature type="signal peptide" evidence="3">
    <location>
        <begin position="1"/>
        <end position="35"/>
    </location>
</feature>
<dbReference type="OrthoDB" id="6258395at2759"/>
<dbReference type="AlphaFoldDB" id="A0A0R3TLC0"/>
<evidence type="ECO:0000313" key="4">
    <source>
        <dbReference type="EMBL" id="VDO03881.1"/>
    </source>
</evidence>
<proteinExistence type="predicted"/>
<evidence type="ECO:0000256" key="1">
    <source>
        <dbReference type="SAM" id="MobiDB-lite"/>
    </source>
</evidence>
<sequence>MTIMRTHSCDNPSLICVLVLPLLLLLLLLADSVTGRTVSISIPPCFGISSTVHTSELRSMQKGTAYTLKTPSEGILLNSNLPFKSTLLKACNYAFTLPTHPQYHSLTTFIKRFELNTTRTDGFVNLVFISGSKIVSNLLITKSSTPISNVYLDTKDWPRNETLIYMFLMHNLKNKTSTLHLDISLTPTYVCFLNTFKNMGSHVKRLNPINGTLSSLSKIFHPGWLLCTTAIKTQSLGYKVTHPYMAFCIDYRLSCDGVVNCPRSSTYSTKQMFFSNSLYSADESSADLVCYAPPINWFLITTVVFSIFNILILCLLAYVGVLRRYSPRQYVRLRNTCLRYLVFCLPVQLRYRVSASIPNPQRSGIDISSLELPISPPTYASVQQVEIHNQKNIKMLFTKRKNKSLIVPKSGNALPPSYSDAEDEVEVIPSVVIQRMHTLNEVRPSNSHRTRKTIFPVTKPLSNRYRRNRNARNLRAEFRILLRRMTNRRHNRQRNGQQNQVQQPSTSYQEQLPSQIIEESSAPPPNYNEFLIGDFPRFPEIVVIDYIRPPPSDRFRRIQYGHHRRH</sequence>
<feature type="compositionally biased region" description="Low complexity" evidence="1">
    <location>
        <begin position="494"/>
        <end position="503"/>
    </location>
</feature>
<organism evidence="6">
    <name type="scientific">Rodentolepis nana</name>
    <name type="common">Dwarf tapeworm</name>
    <name type="synonym">Hymenolepis nana</name>
    <dbReference type="NCBI Taxonomy" id="102285"/>
    <lineage>
        <taxon>Eukaryota</taxon>
        <taxon>Metazoa</taxon>
        <taxon>Spiralia</taxon>
        <taxon>Lophotrochozoa</taxon>
        <taxon>Platyhelminthes</taxon>
        <taxon>Cestoda</taxon>
        <taxon>Eucestoda</taxon>
        <taxon>Cyclophyllidea</taxon>
        <taxon>Hymenolepididae</taxon>
        <taxon>Rodentolepis</taxon>
    </lineage>
</organism>
<keyword evidence="5" id="KW-1185">Reference proteome</keyword>
<evidence type="ECO:0000256" key="2">
    <source>
        <dbReference type="SAM" id="Phobius"/>
    </source>
</evidence>
<keyword evidence="3" id="KW-0732">Signal</keyword>
<dbReference type="Proteomes" id="UP000278807">
    <property type="component" value="Unassembled WGS sequence"/>
</dbReference>
<reference evidence="6" key="1">
    <citation type="submission" date="2017-02" db="UniProtKB">
        <authorList>
            <consortium name="WormBaseParasite"/>
        </authorList>
    </citation>
    <scope>IDENTIFICATION</scope>
</reference>
<keyword evidence="2" id="KW-1133">Transmembrane helix</keyword>